<evidence type="ECO:0000313" key="4">
    <source>
        <dbReference type="EMBL" id="RDE19159.1"/>
    </source>
</evidence>
<dbReference type="InterPro" id="IPR002656">
    <property type="entry name" value="Acyl_transf_3_dom"/>
</dbReference>
<dbReference type="EMBL" id="QQOH01000004">
    <property type="protein sequence ID" value="RDE19159.1"/>
    <property type="molecule type" value="Genomic_DNA"/>
</dbReference>
<name>A0A369WDA5_9GAMM</name>
<feature type="transmembrane region" description="Helical" evidence="1">
    <location>
        <begin position="166"/>
        <end position="186"/>
    </location>
</feature>
<feature type="transmembrane region" description="Helical" evidence="1">
    <location>
        <begin position="277"/>
        <end position="293"/>
    </location>
</feature>
<feature type="transmembrane region" description="Helical" evidence="1">
    <location>
        <begin position="77"/>
        <end position="96"/>
    </location>
</feature>
<dbReference type="AlphaFoldDB" id="A0A369WDA5"/>
<evidence type="ECO:0000259" key="3">
    <source>
        <dbReference type="Pfam" id="PF19040"/>
    </source>
</evidence>
<feature type="domain" description="SGNH" evidence="3">
    <location>
        <begin position="432"/>
        <end position="638"/>
    </location>
</feature>
<keyword evidence="1" id="KW-1133">Transmembrane helix</keyword>
<feature type="transmembrane region" description="Helical" evidence="1">
    <location>
        <begin position="12"/>
        <end position="30"/>
    </location>
</feature>
<feature type="transmembrane region" description="Helical" evidence="1">
    <location>
        <begin position="313"/>
        <end position="332"/>
    </location>
</feature>
<dbReference type="Proteomes" id="UP000253769">
    <property type="component" value="Unassembled WGS sequence"/>
</dbReference>
<organism evidence="4 5">
    <name type="scientific">Motiliproteus coralliicola</name>
    <dbReference type="NCBI Taxonomy" id="2283196"/>
    <lineage>
        <taxon>Bacteria</taxon>
        <taxon>Pseudomonadati</taxon>
        <taxon>Pseudomonadota</taxon>
        <taxon>Gammaproteobacteria</taxon>
        <taxon>Oceanospirillales</taxon>
        <taxon>Oceanospirillaceae</taxon>
        <taxon>Motiliproteus</taxon>
    </lineage>
</organism>
<dbReference type="InterPro" id="IPR050879">
    <property type="entry name" value="Acyltransferase_3"/>
</dbReference>
<keyword evidence="4" id="KW-0808">Transferase</keyword>
<evidence type="ECO:0000313" key="5">
    <source>
        <dbReference type="Proteomes" id="UP000253769"/>
    </source>
</evidence>
<dbReference type="RefSeq" id="WP_114696782.1">
    <property type="nucleotide sequence ID" value="NZ_QQOH01000004.1"/>
</dbReference>
<dbReference type="GO" id="GO:0016020">
    <property type="term" value="C:membrane"/>
    <property type="evidence" value="ECO:0007669"/>
    <property type="project" value="TreeGrafter"/>
</dbReference>
<dbReference type="Pfam" id="PF01757">
    <property type="entry name" value="Acyl_transf_3"/>
    <property type="match status" value="1"/>
</dbReference>
<dbReference type="Pfam" id="PF19040">
    <property type="entry name" value="SGNH"/>
    <property type="match status" value="1"/>
</dbReference>
<evidence type="ECO:0000256" key="1">
    <source>
        <dbReference type="SAM" id="Phobius"/>
    </source>
</evidence>
<dbReference type="GO" id="GO:0009103">
    <property type="term" value="P:lipopolysaccharide biosynthetic process"/>
    <property type="evidence" value="ECO:0007669"/>
    <property type="project" value="TreeGrafter"/>
</dbReference>
<feature type="transmembrane region" description="Helical" evidence="1">
    <location>
        <begin position="224"/>
        <end position="240"/>
    </location>
</feature>
<reference evidence="4 5" key="1">
    <citation type="submission" date="2018-07" db="EMBL/GenBank/DDBJ databases">
        <title>Motiliproteus coralliicola sp. nov., a bacterium isolated from Coral.</title>
        <authorList>
            <person name="Wang G."/>
        </authorList>
    </citation>
    <scope>NUCLEOTIDE SEQUENCE [LARGE SCALE GENOMIC DNA]</scope>
    <source>
        <strain evidence="4 5">C34</strain>
    </source>
</reference>
<dbReference type="PANTHER" id="PTHR23028">
    <property type="entry name" value="ACETYLTRANSFERASE"/>
    <property type="match status" value="1"/>
</dbReference>
<comment type="caution">
    <text evidence="4">The sequence shown here is derived from an EMBL/GenBank/DDBJ whole genome shotgun (WGS) entry which is preliminary data.</text>
</comment>
<accession>A0A369WDA5</accession>
<feature type="domain" description="Acyltransferase 3" evidence="2">
    <location>
        <begin position="11"/>
        <end position="327"/>
    </location>
</feature>
<gene>
    <name evidence="4" type="ORF">DV711_14065</name>
</gene>
<dbReference type="OrthoDB" id="9767863at2"/>
<feature type="transmembrane region" description="Helical" evidence="1">
    <location>
        <begin position="36"/>
        <end position="56"/>
    </location>
</feature>
<evidence type="ECO:0000259" key="2">
    <source>
        <dbReference type="Pfam" id="PF01757"/>
    </source>
</evidence>
<feature type="transmembrane region" description="Helical" evidence="1">
    <location>
        <begin position="344"/>
        <end position="367"/>
    </location>
</feature>
<keyword evidence="1" id="KW-0472">Membrane</keyword>
<dbReference type="GO" id="GO:0016747">
    <property type="term" value="F:acyltransferase activity, transferring groups other than amino-acyl groups"/>
    <property type="evidence" value="ECO:0007669"/>
    <property type="project" value="InterPro"/>
</dbReference>
<keyword evidence="5" id="KW-1185">Reference proteome</keyword>
<proteinExistence type="predicted"/>
<keyword evidence="4" id="KW-0012">Acyltransferase</keyword>
<sequence>MNHYKPTYRSEIDGLRALAVIPVILFHAGFELFSGGFVGVDVFFVISGYLITLILIEDIKNQQFSIIDFYERRARRILPALFLVMLVCIPFAWMWMHPVQMKDFSESLFTVSLFLSNFLFWSESGYFAATAEEKPLLHTWSLAVEEQYYLLFPIFLFLAWKFGRNKVFWMIIFMSILSLLLSEWAWRNKESANFYLAPTRAWELLAGSIAAFIVQNRGVKKNDTLSFLGLSIIVLSILTFDKSTPIPSVYALAPVAGVVMLILFAEKDTLAARILSNKAFVGIGLISYSAYLWHQPLFAFARIRTLESPSPQLMISLAILALVLAFISWKYVETPFRNNSLFSRRMIFSSSLGSILLFGSIGLSGHLTDGYQDLMLNYKYSPEEVTEARKVLSAMSYDMDNEMASDQCKLWAKNSNLLNTPDILNCSEKHGQAIVILGDSHAMNLFNIVSFSDSYPFVIGISQGGCRPHDNRANCHYDDFDEFLSKNKPIIKSIIFHQSGSYFIKDSSGKVDSQRAFIGEFDSFEDRNIIKVKNYLNEVSSKYEINVVWVGPFLEYRWKPQKKFFTNELNTVNPESILLFEQLEINIDSLLTDQEQFQYKAYNTIFYEPTIAFENDCFMFRDRDHYSRCGERIISSNFTNKILNERLLDNN</sequence>
<feature type="transmembrane region" description="Helical" evidence="1">
    <location>
        <begin position="246"/>
        <end position="265"/>
    </location>
</feature>
<dbReference type="InterPro" id="IPR043968">
    <property type="entry name" value="SGNH"/>
</dbReference>
<protein>
    <submittedName>
        <fullName evidence="4">Acyltransferase</fullName>
    </submittedName>
</protein>
<dbReference type="PANTHER" id="PTHR23028:SF53">
    <property type="entry name" value="ACYL_TRANSF_3 DOMAIN-CONTAINING PROTEIN"/>
    <property type="match status" value="1"/>
</dbReference>
<keyword evidence="1" id="KW-0812">Transmembrane</keyword>